<evidence type="ECO:0000256" key="3">
    <source>
        <dbReference type="ARBA" id="ARBA00023216"/>
    </source>
</evidence>
<dbReference type="PANTHER" id="PTHR10502">
    <property type="entry name" value="ANNEXIN"/>
    <property type="match status" value="1"/>
</dbReference>
<dbReference type="GO" id="GO:0005544">
    <property type="term" value="F:calcium-dependent phospholipid binding"/>
    <property type="evidence" value="ECO:0007669"/>
    <property type="project" value="InterPro"/>
</dbReference>
<evidence type="ECO:0000256" key="2">
    <source>
        <dbReference type="ARBA" id="ARBA00022737"/>
    </source>
</evidence>
<dbReference type="Pfam" id="PF00191">
    <property type="entry name" value="Annexin"/>
    <property type="match status" value="1"/>
</dbReference>
<keyword evidence="3" id="KW-0041">Annexin</keyword>
<dbReference type="InterPro" id="IPR018502">
    <property type="entry name" value="Annexin_repeat"/>
</dbReference>
<dbReference type="GO" id="GO:0005634">
    <property type="term" value="C:nucleus"/>
    <property type="evidence" value="ECO:0007669"/>
    <property type="project" value="TreeGrafter"/>
</dbReference>
<dbReference type="SUPFAM" id="SSF47874">
    <property type="entry name" value="Annexin"/>
    <property type="match status" value="1"/>
</dbReference>
<evidence type="ECO:0000313" key="4">
    <source>
        <dbReference type="EMBL" id="VDN32646.1"/>
    </source>
</evidence>
<dbReference type="AlphaFoldDB" id="A0A3P7QNP3"/>
<dbReference type="Proteomes" id="UP000271889">
    <property type="component" value="Unassembled WGS sequence"/>
</dbReference>
<accession>A0A3P7QNP3</accession>
<dbReference type="GO" id="GO:0005737">
    <property type="term" value="C:cytoplasm"/>
    <property type="evidence" value="ECO:0007669"/>
    <property type="project" value="TreeGrafter"/>
</dbReference>
<dbReference type="GO" id="GO:0001786">
    <property type="term" value="F:phosphatidylserine binding"/>
    <property type="evidence" value="ECO:0007669"/>
    <property type="project" value="TreeGrafter"/>
</dbReference>
<dbReference type="PANTHER" id="PTHR10502:SF243">
    <property type="entry name" value="ANNEXIN"/>
    <property type="match status" value="1"/>
</dbReference>
<keyword evidence="5" id="KW-1185">Reference proteome</keyword>
<sequence length="128" mass="14668">MISKKKLENRYADRSVAIEIACTRSARQLRIIRETYQNDYKKTIEKDIAVKVEGVVGKMLTMLLCKSRNDDGVRVDDSLVEKHAQMLLSNSLDEIGRNLTLFEQVFVGNSWKHLAAVFDRVSSYTIQT</sequence>
<protein>
    <recommendedName>
        <fullName evidence="6">Annexin</fullName>
    </recommendedName>
</protein>
<dbReference type="SMART" id="SM00335">
    <property type="entry name" value="ANX"/>
    <property type="match status" value="1"/>
</dbReference>
<name>A0A3P7QNP3_CYLGO</name>
<dbReference type="GO" id="GO:0005886">
    <property type="term" value="C:plasma membrane"/>
    <property type="evidence" value="ECO:0007669"/>
    <property type="project" value="TreeGrafter"/>
</dbReference>
<keyword evidence="2" id="KW-0677">Repeat</keyword>
<evidence type="ECO:0000313" key="5">
    <source>
        <dbReference type="Proteomes" id="UP000271889"/>
    </source>
</evidence>
<proteinExistence type="inferred from homology"/>
<evidence type="ECO:0008006" key="6">
    <source>
        <dbReference type="Google" id="ProtNLM"/>
    </source>
</evidence>
<dbReference type="EMBL" id="UYRV01121133">
    <property type="protein sequence ID" value="VDN32646.1"/>
    <property type="molecule type" value="Genomic_DNA"/>
</dbReference>
<dbReference type="InterPro" id="IPR037104">
    <property type="entry name" value="Annexin_sf"/>
</dbReference>
<comment type="similarity">
    <text evidence="1">Belongs to the annexin family.</text>
</comment>
<dbReference type="OrthoDB" id="37886at2759"/>
<reference evidence="4 5" key="1">
    <citation type="submission" date="2018-11" db="EMBL/GenBank/DDBJ databases">
        <authorList>
            <consortium name="Pathogen Informatics"/>
        </authorList>
    </citation>
    <scope>NUCLEOTIDE SEQUENCE [LARGE SCALE GENOMIC DNA]</scope>
</reference>
<dbReference type="GO" id="GO:0005509">
    <property type="term" value="F:calcium ion binding"/>
    <property type="evidence" value="ECO:0007669"/>
    <property type="project" value="InterPro"/>
</dbReference>
<evidence type="ECO:0000256" key="1">
    <source>
        <dbReference type="ARBA" id="ARBA00007831"/>
    </source>
</evidence>
<dbReference type="GO" id="GO:0012506">
    <property type="term" value="C:vesicle membrane"/>
    <property type="evidence" value="ECO:0007669"/>
    <property type="project" value="TreeGrafter"/>
</dbReference>
<dbReference type="Gene3D" id="1.10.220.10">
    <property type="entry name" value="Annexin"/>
    <property type="match status" value="1"/>
</dbReference>
<organism evidence="4 5">
    <name type="scientific">Cylicostephanus goldi</name>
    <name type="common">Nematode worm</name>
    <dbReference type="NCBI Taxonomy" id="71465"/>
    <lineage>
        <taxon>Eukaryota</taxon>
        <taxon>Metazoa</taxon>
        <taxon>Ecdysozoa</taxon>
        <taxon>Nematoda</taxon>
        <taxon>Chromadorea</taxon>
        <taxon>Rhabditida</taxon>
        <taxon>Rhabditina</taxon>
        <taxon>Rhabditomorpha</taxon>
        <taxon>Strongyloidea</taxon>
        <taxon>Strongylidae</taxon>
        <taxon>Cylicostephanus</taxon>
    </lineage>
</organism>
<gene>
    <name evidence="4" type="ORF">CGOC_LOCUS12168</name>
</gene>